<evidence type="ECO:0000313" key="2">
    <source>
        <dbReference type="Proteomes" id="UP000221168"/>
    </source>
</evidence>
<protein>
    <recommendedName>
        <fullName evidence="3">Methyltransferase type 12</fullName>
    </recommendedName>
</protein>
<dbReference type="EMBL" id="PDVP01000014">
    <property type="protein sequence ID" value="PHP65583.1"/>
    <property type="molecule type" value="Genomic_DNA"/>
</dbReference>
<dbReference type="Gene3D" id="3.40.50.150">
    <property type="entry name" value="Vaccinia Virus protein VP39"/>
    <property type="match status" value="1"/>
</dbReference>
<reference evidence="1 2" key="1">
    <citation type="submission" date="2017-10" db="EMBL/GenBank/DDBJ databases">
        <title>Sedimentibacterium mangrovi gen. nov., sp. nov., a novel member of family Phyllobacteriacea isolated from mangrove sediment.</title>
        <authorList>
            <person name="Liao H."/>
            <person name="Tian Y."/>
        </authorList>
    </citation>
    <scope>NUCLEOTIDE SEQUENCE [LARGE SCALE GENOMIC DNA]</scope>
    <source>
        <strain evidence="1 2">X9-2-2</strain>
    </source>
</reference>
<comment type="caution">
    <text evidence="1">The sequence shown here is derived from an EMBL/GenBank/DDBJ whole genome shotgun (WGS) entry which is preliminary data.</text>
</comment>
<proteinExistence type="predicted"/>
<keyword evidence="2" id="KW-1185">Reference proteome</keyword>
<name>A0A2G1QJ84_9HYPH</name>
<dbReference type="SUPFAM" id="SSF53335">
    <property type="entry name" value="S-adenosyl-L-methionine-dependent methyltransferases"/>
    <property type="match status" value="1"/>
</dbReference>
<dbReference type="Pfam" id="PF13489">
    <property type="entry name" value="Methyltransf_23"/>
    <property type="match status" value="1"/>
</dbReference>
<dbReference type="OrthoDB" id="5490290at2"/>
<dbReference type="RefSeq" id="WP_099307855.1">
    <property type="nucleotide sequence ID" value="NZ_PDVP01000014.1"/>
</dbReference>
<dbReference type="Proteomes" id="UP000221168">
    <property type="component" value="Unassembled WGS sequence"/>
</dbReference>
<accession>A0A2G1QJ84</accession>
<evidence type="ECO:0000313" key="1">
    <source>
        <dbReference type="EMBL" id="PHP65583.1"/>
    </source>
</evidence>
<evidence type="ECO:0008006" key="3">
    <source>
        <dbReference type="Google" id="ProtNLM"/>
    </source>
</evidence>
<dbReference type="AlphaFoldDB" id="A0A2G1QJ84"/>
<organism evidence="1 2">
    <name type="scientific">Zhengella mangrovi</name>
    <dbReference type="NCBI Taxonomy" id="1982044"/>
    <lineage>
        <taxon>Bacteria</taxon>
        <taxon>Pseudomonadati</taxon>
        <taxon>Pseudomonadota</taxon>
        <taxon>Alphaproteobacteria</taxon>
        <taxon>Hyphomicrobiales</taxon>
        <taxon>Notoacmeibacteraceae</taxon>
        <taxon>Zhengella</taxon>
    </lineage>
</organism>
<sequence length="440" mass="48218">MTSTGPIRWMPSDQVMNSKCPVCGTSGDQPHVLDMSVATSPEGPLHLLRCTGCGSGYVHEFRYPDYQNYEITKEAVRFYVEQGAGMDILSRPATLAHKTGARNYLEIGCGFGFGVDFAARTFDMNARGIDPAPQAKAGRDALGIDIVPDYLTSESASVFGLQDMIVAMEVIEHIVEPQPFLKMIKDNLTPQGIVVMSTPNVAALAERESQMLLPVLSPGFHAILFSAEALKNEFLKAGFGYAAVRDEPTSLLVVATVDGREISPDLEIDGEAFATYTGDRMATVSGDDSLWSGFAYRHFKALVNFGFYDRAREALGGLRKEYLARFDIDIGNPALFAARYHIETERMRKGEKVSDWRANAPFHICNLFYFIGVLKMNTIGEEAAFDYFWAAVRVAEGQMAYYKAGGYGDGETEVLACYSSLYLARCALSRAGEVGDASSL</sequence>
<dbReference type="InterPro" id="IPR029063">
    <property type="entry name" value="SAM-dependent_MTases_sf"/>
</dbReference>
<dbReference type="PANTHER" id="PTHR43861">
    <property type="entry name" value="TRANS-ACONITATE 2-METHYLTRANSFERASE-RELATED"/>
    <property type="match status" value="1"/>
</dbReference>
<gene>
    <name evidence="1" type="ORF">CSC94_18495</name>
</gene>